<dbReference type="InterPro" id="IPR000048">
    <property type="entry name" value="IQ_motif_EF-hand-BS"/>
</dbReference>
<keyword evidence="8" id="KW-1185">Reference proteome</keyword>
<dbReference type="OrthoDB" id="190375at2759"/>
<dbReference type="Proteomes" id="UP000332933">
    <property type="component" value="Unassembled WGS sequence"/>
</dbReference>
<evidence type="ECO:0000256" key="2">
    <source>
        <dbReference type="ARBA" id="ARBA00022490"/>
    </source>
</evidence>
<dbReference type="SMART" id="SM00015">
    <property type="entry name" value="IQ"/>
    <property type="match status" value="6"/>
</dbReference>
<sequence length="1079" mass="122204">MGRDGGKLPRLVARVVSSPPTRDDECMRSQPSKQTPSKATARRGEPHHPYGPPTMRRASGHPRRKKRPAAATFVQPMQLTALDQRILVLYNSKLRRAVLSDASSSSSSPEAPPPWTAEDHHAALTIQRVLRGHWCRRAIHAFFGPRNQQKAVEIQRIYRGHLGRGVVARRRATRWFENARRIQTWVRGIQARDAVAILLVHDTVARVVTMQRVYRGYSGRVLARRLRHVRRSTHARTIQRVYRGHRGRATVAHMIFQNQTHARNLGRAAHRHAVSNRCHDCNYSHCTETSLLGCVFARALGIFDVRGAKQLCLDGMHLFPTHAMFPLLLSVLMQVACESLDVAMLYLHQAKLRGWTSIDVKRCETLYFFAALEWSPGNAVVAIVFAVFLQSIGLLKRAETFYRQALNVHPLNYPLDSYLARKALSEHIVLNFKRYLCLYKLPVGLRVNITARNLLLPDTTPAEKLRRRFVLPPAAHRLSVDVTVTRNNHYAVIAPDDPTWATRVNAIYLADDEIAHLLKVQDKSKKRGAAVDDDEPSEDQDQPRDRGRRRAMANVHRRRHAGATPKELAMLSDAKTTVRLSTEQAEIFLNQVVLLPSAVKSSTGAATYVMVFPRLLRWRQHTAWALHHYEALVNIQRIYRGHVVRYRKSRQLLVDRLKDDQMRALQIRLSRRKFLRMERAHAATQIQALRRGYLTRRRLKTMAAAATKIQSIVRRELAKQLVEEIRQGNLMQFPVIRVFHRGIELQGKLVLLSIDQRGLSFRFTGVDYASCKVLTGCCPRDRTLQMVRYWHFLYAHECVGHTLFHLGQFGTAVAVDVETYAPEIRVFCQLGTTCQVSLTLGQAGVAIRTAQTNAQRRSPSKATPASLSTPASSQISRSGSQPLNLFPLPVDVNSASQLVAAMLPHLALVPTMDIPTRQMQQTAAAMNIAVVAPRTSPLFVASLVPRRYKPSLKPQLPPVLVRQLPKPYQHKLRLDSSIQTRHRFQYPDRVDSLLPPLPPPIPPGKPRFRRQCPRHCTTYTRCKCFLPVVDTPAHVASLEAALALGRPSDDKTRQTILANEIPNRSGRMWLRPKMATAAL</sequence>
<evidence type="ECO:0000313" key="7">
    <source>
        <dbReference type="EMBL" id="VFT78372.1"/>
    </source>
</evidence>
<evidence type="ECO:0000256" key="1">
    <source>
        <dbReference type="ARBA" id="ARBA00004496"/>
    </source>
</evidence>
<dbReference type="GO" id="GO:0005737">
    <property type="term" value="C:cytoplasm"/>
    <property type="evidence" value="ECO:0007669"/>
    <property type="project" value="UniProtKB-SubCell"/>
</dbReference>
<feature type="region of interest" description="Disordered" evidence="5">
    <location>
        <begin position="851"/>
        <end position="878"/>
    </location>
</feature>
<keyword evidence="4" id="KW-0112">Calmodulin-binding</keyword>
<evidence type="ECO:0000256" key="5">
    <source>
        <dbReference type="SAM" id="MobiDB-lite"/>
    </source>
</evidence>
<feature type="region of interest" description="Disordered" evidence="5">
    <location>
        <begin position="1"/>
        <end position="70"/>
    </location>
</feature>
<feature type="compositionally biased region" description="Low complexity" evidence="5">
    <location>
        <begin position="860"/>
        <end position="873"/>
    </location>
</feature>
<dbReference type="GO" id="GO:0000922">
    <property type="term" value="C:spindle pole"/>
    <property type="evidence" value="ECO:0007669"/>
    <property type="project" value="TreeGrafter"/>
</dbReference>
<reference evidence="6" key="2">
    <citation type="submission" date="2019-06" db="EMBL/GenBank/DDBJ databases">
        <title>Genomics analysis of Aphanomyces spp. identifies a new class of oomycete effector associated with host adaptation.</title>
        <authorList>
            <person name="Gaulin E."/>
        </authorList>
    </citation>
    <scope>NUCLEOTIDE SEQUENCE</scope>
    <source>
        <strain evidence="6">CBS 578.67</strain>
    </source>
</reference>
<dbReference type="EMBL" id="VJMH01000081">
    <property type="protein sequence ID" value="KAF0719266.1"/>
    <property type="molecule type" value="Genomic_DNA"/>
</dbReference>
<comment type="subcellular location">
    <subcellularLocation>
        <location evidence="1">Cytoplasm</location>
    </subcellularLocation>
</comment>
<feature type="compositionally biased region" description="Polar residues" evidence="5">
    <location>
        <begin position="29"/>
        <end position="38"/>
    </location>
</feature>
<dbReference type="GO" id="GO:0000278">
    <property type="term" value="P:mitotic cell cycle"/>
    <property type="evidence" value="ECO:0007669"/>
    <property type="project" value="TreeGrafter"/>
</dbReference>
<gene>
    <name evidence="7" type="primary">Aste57867_1152</name>
    <name evidence="6" type="ORF">As57867_001151</name>
    <name evidence="7" type="ORF">ASTE57867_1152</name>
</gene>
<dbReference type="PANTHER" id="PTHR22706:SF1">
    <property type="entry name" value="ASSEMBLY FACTOR FOR SPINDLE MICROTUBULES"/>
    <property type="match status" value="1"/>
</dbReference>
<accession>A0A485K762</accession>
<feature type="compositionally biased region" description="Acidic residues" evidence="5">
    <location>
        <begin position="531"/>
        <end position="540"/>
    </location>
</feature>
<evidence type="ECO:0000313" key="6">
    <source>
        <dbReference type="EMBL" id="KAF0719266.1"/>
    </source>
</evidence>
<proteinExistence type="predicted"/>
<dbReference type="EMBL" id="CAADRA010000081">
    <property type="protein sequence ID" value="VFT78372.1"/>
    <property type="molecule type" value="Genomic_DNA"/>
</dbReference>
<evidence type="ECO:0000313" key="8">
    <source>
        <dbReference type="Proteomes" id="UP000332933"/>
    </source>
</evidence>
<feature type="compositionally biased region" description="Basic residues" evidence="5">
    <location>
        <begin position="58"/>
        <end position="68"/>
    </location>
</feature>
<dbReference type="PANTHER" id="PTHR22706">
    <property type="entry name" value="ASSEMBLY FACTOR FOR SPINDLE MICROTUBULES"/>
    <property type="match status" value="1"/>
</dbReference>
<dbReference type="Gene3D" id="1.20.5.190">
    <property type="match status" value="2"/>
</dbReference>
<keyword evidence="2" id="KW-0963">Cytoplasm</keyword>
<name>A0A485K762_9STRA</name>
<dbReference type="CDD" id="cd23767">
    <property type="entry name" value="IQCD"/>
    <property type="match status" value="1"/>
</dbReference>
<feature type="region of interest" description="Disordered" evidence="5">
    <location>
        <begin position="525"/>
        <end position="562"/>
    </location>
</feature>
<dbReference type="PROSITE" id="PS50096">
    <property type="entry name" value="IQ"/>
    <property type="match status" value="6"/>
</dbReference>
<reference evidence="7 8" key="1">
    <citation type="submission" date="2019-03" db="EMBL/GenBank/DDBJ databases">
        <authorList>
            <person name="Gaulin E."/>
            <person name="Dumas B."/>
        </authorList>
    </citation>
    <scope>NUCLEOTIDE SEQUENCE [LARGE SCALE GENOMIC DNA]</scope>
    <source>
        <strain evidence="7">CBS 568.67</strain>
    </source>
</reference>
<dbReference type="GO" id="GO:0005516">
    <property type="term" value="F:calmodulin binding"/>
    <property type="evidence" value="ECO:0007669"/>
    <property type="project" value="UniProtKB-KW"/>
</dbReference>
<evidence type="ECO:0000256" key="3">
    <source>
        <dbReference type="ARBA" id="ARBA00022737"/>
    </source>
</evidence>
<dbReference type="InterPro" id="IPR051185">
    <property type="entry name" value="ASPM"/>
</dbReference>
<dbReference type="GO" id="GO:0007051">
    <property type="term" value="P:spindle organization"/>
    <property type="evidence" value="ECO:0007669"/>
    <property type="project" value="TreeGrafter"/>
</dbReference>
<evidence type="ECO:0000256" key="4">
    <source>
        <dbReference type="ARBA" id="ARBA00022860"/>
    </source>
</evidence>
<dbReference type="Pfam" id="PF00612">
    <property type="entry name" value="IQ"/>
    <property type="match status" value="3"/>
</dbReference>
<feature type="compositionally biased region" description="Basic residues" evidence="5">
    <location>
        <begin position="546"/>
        <end position="561"/>
    </location>
</feature>
<protein>
    <submittedName>
        <fullName evidence="7">Aste57867_1152 protein</fullName>
    </submittedName>
</protein>
<organism evidence="7 8">
    <name type="scientific">Aphanomyces stellatus</name>
    <dbReference type="NCBI Taxonomy" id="120398"/>
    <lineage>
        <taxon>Eukaryota</taxon>
        <taxon>Sar</taxon>
        <taxon>Stramenopiles</taxon>
        <taxon>Oomycota</taxon>
        <taxon>Saprolegniomycetes</taxon>
        <taxon>Saprolegniales</taxon>
        <taxon>Verrucalvaceae</taxon>
        <taxon>Aphanomyces</taxon>
    </lineage>
</organism>
<dbReference type="AlphaFoldDB" id="A0A485K762"/>
<dbReference type="GO" id="GO:0051295">
    <property type="term" value="P:establishment of meiotic spindle localization"/>
    <property type="evidence" value="ECO:0007669"/>
    <property type="project" value="TreeGrafter"/>
</dbReference>
<keyword evidence="3" id="KW-0677">Repeat</keyword>